<feature type="domain" description="VRR-NUC" evidence="4">
    <location>
        <begin position="15"/>
        <end position="115"/>
    </location>
</feature>
<gene>
    <name evidence="5" type="ORF">G5A72_05040</name>
</gene>
<reference evidence="5 6" key="1">
    <citation type="journal article" date="2020" name="Cell Host Microbe">
        <title>Functional and Genomic Variation between Human-Derived Isolates of Lachnospiraceae Reveals Inter- and Intra-Species Diversity.</title>
        <authorList>
            <person name="Sorbara M.T."/>
            <person name="Littmann E.R."/>
            <person name="Fontana E."/>
            <person name="Moody T.U."/>
            <person name="Kohout C.E."/>
            <person name="Gjonbalaj M."/>
            <person name="Eaton V."/>
            <person name="Seok R."/>
            <person name="Leiner I.M."/>
            <person name="Pamer E.G."/>
        </authorList>
    </citation>
    <scope>NUCLEOTIDE SEQUENCE [LARGE SCALE GENOMIC DNA]</scope>
    <source>
        <strain evidence="5 6">MSK.14.57</strain>
    </source>
</reference>
<comment type="caution">
    <text evidence="5">The sequence shown here is derived from an EMBL/GenBank/DDBJ whole genome shotgun (WGS) entry which is preliminary data.</text>
</comment>
<dbReference type="InterPro" id="IPR011856">
    <property type="entry name" value="tRNA_endonuc-like_dom_sf"/>
</dbReference>
<proteinExistence type="predicted"/>
<evidence type="ECO:0000256" key="1">
    <source>
        <dbReference type="ARBA" id="ARBA00001946"/>
    </source>
</evidence>
<dbReference type="Proteomes" id="UP001644750">
    <property type="component" value="Unassembled WGS sequence"/>
</dbReference>
<name>A0ABX2HWG0_ANAHA</name>
<dbReference type="Gene3D" id="3.40.1350.10">
    <property type="match status" value="1"/>
</dbReference>
<dbReference type="InterPro" id="IPR014883">
    <property type="entry name" value="VRR_NUC"/>
</dbReference>
<protein>
    <submittedName>
        <fullName evidence="5">VRR-NUC domain-containing protein</fullName>
    </submittedName>
</protein>
<accession>A0ABX2HWG0</accession>
<keyword evidence="3" id="KW-0378">Hydrolase</keyword>
<keyword evidence="2" id="KW-0540">Nuclease</keyword>
<evidence type="ECO:0000259" key="4">
    <source>
        <dbReference type="SMART" id="SM00990"/>
    </source>
</evidence>
<evidence type="ECO:0000313" key="5">
    <source>
        <dbReference type="EMBL" id="NSJ78963.1"/>
    </source>
</evidence>
<dbReference type="Pfam" id="PF08774">
    <property type="entry name" value="VRR_NUC"/>
    <property type="match status" value="1"/>
</dbReference>
<sequence length="151" mass="17569">MNRARRQQYMLRTEASEQEAVITICKFMENRYPELKLLHHCPNGGKRDHVSAAVLKRQGVKAGVPDLHLPVPKGQYASLYIEMKYGDGRLQKEQKEFLKQAADYGNFVAVCYSQEIALKVIEDYVTLKTGEIMPIENNQVLKRWEEKKWQK</sequence>
<organism evidence="5 6">
    <name type="scientific">Anaerostipes hadrus</name>
    <dbReference type="NCBI Taxonomy" id="649756"/>
    <lineage>
        <taxon>Bacteria</taxon>
        <taxon>Bacillati</taxon>
        <taxon>Bacillota</taxon>
        <taxon>Clostridia</taxon>
        <taxon>Lachnospirales</taxon>
        <taxon>Lachnospiraceae</taxon>
        <taxon>Anaerostipes</taxon>
    </lineage>
</organism>
<dbReference type="SMART" id="SM00990">
    <property type="entry name" value="VRR_NUC"/>
    <property type="match status" value="1"/>
</dbReference>
<dbReference type="RefSeq" id="WP_173751723.1">
    <property type="nucleotide sequence ID" value="NZ_JAAITB010000008.1"/>
</dbReference>
<dbReference type="EMBL" id="JAAITB010000008">
    <property type="protein sequence ID" value="NSJ78963.1"/>
    <property type="molecule type" value="Genomic_DNA"/>
</dbReference>
<keyword evidence="6" id="KW-1185">Reference proteome</keyword>
<evidence type="ECO:0000256" key="2">
    <source>
        <dbReference type="ARBA" id="ARBA00022722"/>
    </source>
</evidence>
<evidence type="ECO:0000313" key="6">
    <source>
        <dbReference type="Proteomes" id="UP001644750"/>
    </source>
</evidence>
<evidence type="ECO:0000256" key="3">
    <source>
        <dbReference type="ARBA" id="ARBA00022801"/>
    </source>
</evidence>
<comment type="cofactor">
    <cofactor evidence="1">
        <name>Mg(2+)</name>
        <dbReference type="ChEBI" id="CHEBI:18420"/>
    </cofactor>
</comment>